<evidence type="ECO:0000313" key="8">
    <source>
        <dbReference type="Proteomes" id="UP000032141"/>
    </source>
</evidence>
<dbReference type="STRING" id="109376.A0A0D3BFT5"/>
<reference evidence="7" key="2">
    <citation type="submission" date="2015-03" db="UniProtKB">
        <authorList>
            <consortium name="EnsemblPlants"/>
        </authorList>
    </citation>
    <scope>IDENTIFICATION</scope>
</reference>
<feature type="domain" description="Iron-related transcription factor 3 bHLH" evidence="6">
    <location>
        <begin position="68"/>
        <end position="146"/>
    </location>
</feature>
<evidence type="ECO:0000259" key="6">
    <source>
        <dbReference type="Pfam" id="PF23177"/>
    </source>
</evidence>
<keyword evidence="3" id="KW-0238">DNA-binding</keyword>
<dbReference type="EnsemblPlants" id="Bo3g107710.1">
    <property type="protein sequence ID" value="Bo3g107710.1"/>
    <property type="gene ID" value="Bo3g107710"/>
</dbReference>
<proteinExistence type="predicted"/>
<name>A0A0D3BFT5_BRAOL</name>
<evidence type="ECO:0000256" key="3">
    <source>
        <dbReference type="ARBA" id="ARBA00023125"/>
    </source>
</evidence>
<dbReference type="GO" id="GO:0046983">
    <property type="term" value="F:protein dimerization activity"/>
    <property type="evidence" value="ECO:0007669"/>
    <property type="project" value="InterPro"/>
</dbReference>
<dbReference type="PANTHER" id="PTHR47075">
    <property type="entry name" value="TRANSCRIPTION FACTOR BHLH47"/>
    <property type="match status" value="1"/>
</dbReference>
<keyword evidence="8" id="KW-1185">Reference proteome</keyword>
<dbReference type="Pfam" id="PF23177">
    <property type="entry name" value="bHLH_IRO3"/>
    <property type="match status" value="1"/>
</dbReference>
<dbReference type="GO" id="GO:0005634">
    <property type="term" value="C:nucleus"/>
    <property type="evidence" value="ECO:0007669"/>
    <property type="project" value="UniProtKB-SubCell"/>
</dbReference>
<dbReference type="GO" id="GO:0003677">
    <property type="term" value="F:DNA binding"/>
    <property type="evidence" value="ECO:0007669"/>
    <property type="project" value="UniProtKB-KW"/>
</dbReference>
<evidence type="ECO:0000256" key="5">
    <source>
        <dbReference type="ARBA" id="ARBA00023242"/>
    </source>
</evidence>
<protein>
    <recommendedName>
        <fullName evidence="6">Iron-related transcription factor 3 bHLH domain-containing protein</fullName>
    </recommendedName>
</protein>
<dbReference type="InterPro" id="IPR036638">
    <property type="entry name" value="HLH_DNA-bd_sf"/>
</dbReference>
<dbReference type="SUPFAM" id="SSF47459">
    <property type="entry name" value="HLH, helix-loop-helix DNA-binding domain"/>
    <property type="match status" value="1"/>
</dbReference>
<keyword evidence="4" id="KW-0804">Transcription</keyword>
<evidence type="ECO:0000256" key="1">
    <source>
        <dbReference type="ARBA" id="ARBA00004123"/>
    </source>
</evidence>
<comment type="subcellular location">
    <subcellularLocation>
        <location evidence="1">Nucleus</location>
    </subcellularLocation>
</comment>
<dbReference type="HOGENOM" id="CLU_139390_0_0_1"/>
<keyword evidence="2" id="KW-0805">Transcription regulation</keyword>
<dbReference type="Proteomes" id="UP000032141">
    <property type="component" value="Chromosome C3"/>
</dbReference>
<dbReference type="AlphaFoldDB" id="A0A0D3BFT5"/>
<reference evidence="7 8" key="1">
    <citation type="journal article" date="2014" name="Genome Biol.">
        <title>Transcriptome and methylome profiling reveals relics of genome dominance in the mesopolyploid Brassica oleracea.</title>
        <authorList>
            <person name="Parkin I.A."/>
            <person name="Koh C."/>
            <person name="Tang H."/>
            <person name="Robinson S.J."/>
            <person name="Kagale S."/>
            <person name="Clarke W.E."/>
            <person name="Town C.D."/>
            <person name="Nixon J."/>
            <person name="Krishnakumar V."/>
            <person name="Bidwell S.L."/>
            <person name="Denoeud F."/>
            <person name="Belcram H."/>
            <person name="Links M.G."/>
            <person name="Just J."/>
            <person name="Clarke C."/>
            <person name="Bender T."/>
            <person name="Huebert T."/>
            <person name="Mason A.S."/>
            <person name="Pires J.C."/>
            <person name="Barker G."/>
            <person name="Moore J."/>
            <person name="Walley P.G."/>
            <person name="Manoli S."/>
            <person name="Batley J."/>
            <person name="Edwards D."/>
            <person name="Nelson M.N."/>
            <person name="Wang X."/>
            <person name="Paterson A.H."/>
            <person name="King G."/>
            <person name="Bancroft I."/>
            <person name="Chalhoub B."/>
            <person name="Sharpe A.G."/>
        </authorList>
    </citation>
    <scope>NUCLEOTIDE SEQUENCE</scope>
    <source>
        <strain evidence="7 8">cv. TO1000</strain>
    </source>
</reference>
<evidence type="ECO:0000313" key="7">
    <source>
        <dbReference type="EnsemblPlants" id="Bo3g107710.1"/>
    </source>
</evidence>
<dbReference type="InterPro" id="IPR057075">
    <property type="entry name" value="bHLH_IRO3"/>
</dbReference>
<accession>A0A0D3BFT5</accession>
<evidence type="ECO:0000256" key="2">
    <source>
        <dbReference type="ARBA" id="ARBA00023015"/>
    </source>
</evidence>
<sequence>MLKVKGLCYCLVKSRKATTCALLLEPSLSTYAASSDLPESMQKEGIVPDQVIFTILRGEFMCNMPRKGKVPKRIKKVVRERIICEHLNELFIELANFLELNQQNSGRVLVLCEATQFLKDVFGQIESLINGHTCLLSDSNYVTTEKNELQGRNISARDRDI</sequence>
<evidence type="ECO:0000256" key="4">
    <source>
        <dbReference type="ARBA" id="ARBA00023163"/>
    </source>
</evidence>
<keyword evidence="5" id="KW-0539">Nucleus</keyword>
<organism evidence="7 8">
    <name type="scientific">Brassica oleracea var. oleracea</name>
    <dbReference type="NCBI Taxonomy" id="109376"/>
    <lineage>
        <taxon>Eukaryota</taxon>
        <taxon>Viridiplantae</taxon>
        <taxon>Streptophyta</taxon>
        <taxon>Embryophyta</taxon>
        <taxon>Tracheophyta</taxon>
        <taxon>Spermatophyta</taxon>
        <taxon>Magnoliopsida</taxon>
        <taxon>eudicotyledons</taxon>
        <taxon>Gunneridae</taxon>
        <taxon>Pentapetalae</taxon>
        <taxon>rosids</taxon>
        <taxon>malvids</taxon>
        <taxon>Brassicales</taxon>
        <taxon>Brassicaceae</taxon>
        <taxon>Brassiceae</taxon>
        <taxon>Brassica</taxon>
    </lineage>
</organism>
<dbReference type="Gramene" id="Bo3g107710.1">
    <property type="protein sequence ID" value="Bo3g107710.1"/>
    <property type="gene ID" value="Bo3g107710"/>
</dbReference>
<dbReference type="PANTHER" id="PTHR47075:SF9">
    <property type="entry name" value="TRANSCRIPTION FACTOR BHLH47"/>
    <property type="match status" value="1"/>
</dbReference>